<evidence type="ECO:0000256" key="2">
    <source>
        <dbReference type="ARBA" id="ARBA00022670"/>
    </source>
</evidence>
<dbReference type="InterPro" id="IPR045666">
    <property type="entry name" value="OpdA_N"/>
</dbReference>
<evidence type="ECO:0000256" key="4">
    <source>
        <dbReference type="ARBA" id="ARBA00022801"/>
    </source>
</evidence>
<keyword evidence="3 9" id="KW-0479">Metal-binding</keyword>
<proteinExistence type="inferred from homology"/>
<evidence type="ECO:0000259" key="10">
    <source>
        <dbReference type="Pfam" id="PF01432"/>
    </source>
</evidence>
<keyword evidence="4 9" id="KW-0378">Hydrolase</keyword>
<dbReference type="InterPro" id="IPR001567">
    <property type="entry name" value="Pept_M3A_M3B_dom"/>
</dbReference>
<dbReference type="AlphaFoldDB" id="A0A847S943"/>
<dbReference type="EMBL" id="JABAIM010000004">
    <property type="protein sequence ID" value="NLR76504.1"/>
    <property type="molecule type" value="Genomic_DNA"/>
</dbReference>
<dbReference type="Gene3D" id="3.40.390.10">
    <property type="entry name" value="Collagenase (Catalytic Domain)"/>
    <property type="match status" value="1"/>
</dbReference>
<organism evidence="12 13">
    <name type="scientific">Leeia aquatica</name>
    <dbReference type="NCBI Taxonomy" id="2725557"/>
    <lineage>
        <taxon>Bacteria</taxon>
        <taxon>Pseudomonadati</taxon>
        <taxon>Pseudomonadota</taxon>
        <taxon>Betaproteobacteria</taxon>
        <taxon>Neisseriales</taxon>
        <taxon>Leeiaceae</taxon>
        <taxon>Leeia</taxon>
    </lineage>
</organism>
<dbReference type="PANTHER" id="PTHR11804:SF84">
    <property type="entry name" value="SACCHAROLYSIN"/>
    <property type="match status" value="1"/>
</dbReference>
<evidence type="ECO:0000313" key="12">
    <source>
        <dbReference type="EMBL" id="NLR76504.1"/>
    </source>
</evidence>
<dbReference type="FunFam" id="3.40.390.10:FF:000009">
    <property type="entry name" value="Oligopeptidase A"/>
    <property type="match status" value="1"/>
</dbReference>
<comment type="cofactor">
    <cofactor evidence="9">
        <name>Zn(2+)</name>
        <dbReference type="ChEBI" id="CHEBI:29105"/>
    </cofactor>
    <text evidence="9">Binds 1 zinc ion.</text>
</comment>
<feature type="domain" description="Oligopeptidase A N-terminal" evidence="11">
    <location>
        <begin position="26"/>
        <end position="147"/>
    </location>
</feature>
<keyword evidence="2 9" id="KW-0645">Protease</keyword>
<comment type="catalytic activity">
    <reaction evidence="7">
        <text>Hydrolysis of oligopeptides, with broad specificity. Gly or Ala commonly occur as P1 or P1' residues, but more distant residues are also important, as is shown by the fact that Z-Gly-Pro-Gly-|-Gly-Pro-Ala is cleaved, but not Z-(Gly)(5).</text>
        <dbReference type="EC" id="3.4.24.70"/>
    </reaction>
</comment>
<name>A0A847S943_9NEIS</name>
<evidence type="ECO:0000256" key="1">
    <source>
        <dbReference type="ARBA" id="ARBA00006040"/>
    </source>
</evidence>
<dbReference type="Pfam" id="PF01432">
    <property type="entry name" value="Peptidase_M3"/>
    <property type="match status" value="1"/>
</dbReference>
<keyword evidence="6 9" id="KW-0482">Metalloprotease</keyword>
<evidence type="ECO:0000259" key="11">
    <source>
        <dbReference type="Pfam" id="PF19310"/>
    </source>
</evidence>
<evidence type="ECO:0000256" key="8">
    <source>
        <dbReference type="ARBA" id="ARBA00026100"/>
    </source>
</evidence>
<dbReference type="GO" id="GO:0004222">
    <property type="term" value="F:metalloendopeptidase activity"/>
    <property type="evidence" value="ECO:0007669"/>
    <property type="project" value="UniProtKB-EC"/>
</dbReference>
<dbReference type="Gene3D" id="1.10.1370.10">
    <property type="entry name" value="Neurolysin, domain 3"/>
    <property type="match status" value="1"/>
</dbReference>
<protein>
    <recommendedName>
        <fullName evidence="8">oligopeptidase A</fullName>
        <ecNumber evidence="8">3.4.24.70</ecNumber>
    </recommendedName>
</protein>
<comment type="similarity">
    <text evidence="1 9">Belongs to the peptidase M3 family.</text>
</comment>
<dbReference type="SUPFAM" id="SSF55486">
    <property type="entry name" value="Metalloproteases ('zincins'), catalytic domain"/>
    <property type="match status" value="1"/>
</dbReference>
<evidence type="ECO:0000256" key="7">
    <source>
        <dbReference type="ARBA" id="ARBA00024603"/>
    </source>
</evidence>
<dbReference type="Proteomes" id="UP000587991">
    <property type="component" value="Unassembled WGS sequence"/>
</dbReference>
<reference evidence="12 13" key="1">
    <citation type="submission" date="2020-04" db="EMBL/GenBank/DDBJ databases">
        <title>Draft genome of Leeia sp. IMCC25680.</title>
        <authorList>
            <person name="Song J."/>
            <person name="Cho J.-C."/>
        </authorList>
    </citation>
    <scope>NUCLEOTIDE SEQUENCE [LARGE SCALE GENOMIC DNA]</scope>
    <source>
        <strain evidence="12 13">IMCC25680</strain>
    </source>
</reference>
<dbReference type="CDD" id="cd06456">
    <property type="entry name" value="M3A_DCP"/>
    <property type="match status" value="1"/>
</dbReference>
<dbReference type="GO" id="GO:0005829">
    <property type="term" value="C:cytosol"/>
    <property type="evidence" value="ECO:0007669"/>
    <property type="project" value="UniProtKB-ARBA"/>
</dbReference>
<dbReference type="RefSeq" id="WP_168878181.1">
    <property type="nucleotide sequence ID" value="NZ_JABAIM010000004.1"/>
</dbReference>
<evidence type="ECO:0000256" key="6">
    <source>
        <dbReference type="ARBA" id="ARBA00023049"/>
    </source>
</evidence>
<gene>
    <name evidence="12" type="ORF">HF682_15155</name>
</gene>
<dbReference type="GO" id="GO:0006518">
    <property type="term" value="P:peptide metabolic process"/>
    <property type="evidence" value="ECO:0007669"/>
    <property type="project" value="TreeGrafter"/>
</dbReference>
<dbReference type="GO" id="GO:0006508">
    <property type="term" value="P:proteolysis"/>
    <property type="evidence" value="ECO:0007669"/>
    <property type="project" value="UniProtKB-KW"/>
</dbReference>
<comment type="caution">
    <text evidence="12">The sequence shown here is derived from an EMBL/GenBank/DDBJ whole genome shotgun (WGS) entry which is preliminary data.</text>
</comment>
<dbReference type="GO" id="GO:0046872">
    <property type="term" value="F:metal ion binding"/>
    <property type="evidence" value="ECO:0007669"/>
    <property type="project" value="UniProtKB-UniRule"/>
</dbReference>
<dbReference type="InterPro" id="IPR024079">
    <property type="entry name" value="MetalloPept_cat_dom_sf"/>
</dbReference>
<dbReference type="InterPro" id="IPR045090">
    <property type="entry name" value="Pept_M3A_M3B"/>
</dbReference>
<evidence type="ECO:0000313" key="13">
    <source>
        <dbReference type="Proteomes" id="UP000587991"/>
    </source>
</evidence>
<accession>A0A847S943</accession>
<evidence type="ECO:0000256" key="9">
    <source>
        <dbReference type="RuleBase" id="RU003435"/>
    </source>
</evidence>
<dbReference type="Pfam" id="PF19310">
    <property type="entry name" value="TOP_N"/>
    <property type="match status" value="1"/>
</dbReference>
<dbReference type="Gene3D" id="1.10.1370.40">
    <property type="match status" value="1"/>
</dbReference>
<keyword evidence="5 9" id="KW-0862">Zinc</keyword>
<dbReference type="InterPro" id="IPR034005">
    <property type="entry name" value="M3A_DCP"/>
</dbReference>
<sequence>MNPLLDFADLPRFTAIRPEHVTPAMDTLLADAQRTVDQLLADPQAQGWQAFVEPLDAALEPLSRAWGVVGHLNSVMNTPELREVYEHNLPRLTQFYTALGQNLALFERYKALATSDEYASLSPAQQRLIEHELRDFRLSGAELPDTEKQRFAAIQEELAELSNQFSNHLLDATDAWSRLITDVEELAGIPPEVLAMFQHAAEAEGQTGYRLTLQMPFYLPVMQYADNRALRESVYQAYVTRASEFGPAEWDNQPLIDRLLQLRQEEAQLLGFAHYAELSLATKMAESPAEVAHFLRDLAQRAKPFAAQDMVELRQFAAERLDLHDLQMWDVPYVSEKLRQDRYAFSEQEVRRYLPEHNVLEGLFGLIDRLFAIRVEPAEAEVWHPSVRFFTLRNHAGEQVGQFYLDLYARNAKQGGAWMDDARSRSERDGKLQTPVAYLVCNFPAPVGDEPACFSFDEVTTLFHECGHGLHHLLTQVSVRGVSGIHGVEWDAVELPSQFMENFCWEWQVLQPMTRHVDTGESLPRALFDRMVAARNFQSGMQMVRQLEFSLFDMAIHEGFLPSAGQSVQSLLDQVRQEVAVAIPPAYNRFPNSFSHIFGGGYAAGYYSYKWAEVLSADAFAAFEEEGVLNPVTGQRFRDQILAVGGSRPAMASFVAFRGRAPQVDALLRHNGLQPH</sequence>
<evidence type="ECO:0000256" key="5">
    <source>
        <dbReference type="ARBA" id="ARBA00022833"/>
    </source>
</evidence>
<feature type="domain" description="Peptidase M3A/M3B catalytic" evidence="10">
    <location>
        <begin position="221"/>
        <end position="672"/>
    </location>
</feature>
<keyword evidence="13" id="KW-1185">Reference proteome</keyword>
<dbReference type="InterPro" id="IPR024077">
    <property type="entry name" value="Neurolysin/TOP_dom2"/>
</dbReference>
<dbReference type="EC" id="3.4.24.70" evidence="8"/>
<evidence type="ECO:0000256" key="3">
    <source>
        <dbReference type="ARBA" id="ARBA00022723"/>
    </source>
</evidence>
<dbReference type="PANTHER" id="PTHR11804">
    <property type="entry name" value="PROTEASE M3 THIMET OLIGOPEPTIDASE-RELATED"/>
    <property type="match status" value="1"/>
</dbReference>